<gene>
    <name evidence="1" type="ORF">B0H16DRAFT_1733058</name>
</gene>
<evidence type="ECO:0008006" key="3">
    <source>
        <dbReference type="Google" id="ProtNLM"/>
    </source>
</evidence>
<sequence length="188" mass="20559">MLPSSSASHSPLGLLTVPHPRVRRHAAPSAHAWSVRNLRTHTAAGAVVPCVSFAFASGPHAHSCQTRTRWLPCAAWDRTLSLLSSPRTALPSSSLSEPVSYFVLGSRMSLLALKRPRTEDDPSALPFTRSKIWYYDGSIVLQAEQTQFRVHASLLSAGSTVFKDIFELARDPSNVDAQVEGCPLKRQM</sequence>
<evidence type="ECO:0000313" key="1">
    <source>
        <dbReference type="EMBL" id="KAJ7731870.1"/>
    </source>
</evidence>
<protein>
    <recommendedName>
        <fullName evidence="3">BTB domain-containing protein</fullName>
    </recommendedName>
</protein>
<organism evidence="1 2">
    <name type="scientific">Mycena metata</name>
    <dbReference type="NCBI Taxonomy" id="1033252"/>
    <lineage>
        <taxon>Eukaryota</taxon>
        <taxon>Fungi</taxon>
        <taxon>Dikarya</taxon>
        <taxon>Basidiomycota</taxon>
        <taxon>Agaricomycotina</taxon>
        <taxon>Agaricomycetes</taxon>
        <taxon>Agaricomycetidae</taxon>
        <taxon>Agaricales</taxon>
        <taxon>Marasmiineae</taxon>
        <taxon>Mycenaceae</taxon>
        <taxon>Mycena</taxon>
    </lineage>
</organism>
<evidence type="ECO:0000313" key="2">
    <source>
        <dbReference type="Proteomes" id="UP001215598"/>
    </source>
</evidence>
<comment type="caution">
    <text evidence="1">The sequence shown here is derived from an EMBL/GenBank/DDBJ whole genome shotgun (WGS) entry which is preliminary data.</text>
</comment>
<dbReference type="Proteomes" id="UP001215598">
    <property type="component" value="Unassembled WGS sequence"/>
</dbReference>
<accession>A0AAD7HZJ6</accession>
<name>A0AAD7HZJ6_9AGAR</name>
<dbReference type="AlphaFoldDB" id="A0AAD7HZJ6"/>
<reference evidence="1" key="1">
    <citation type="submission" date="2023-03" db="EMBL/GenBank/DDBJ databases">
        <title>Massive genome expansion in bonnet fungi (Mycena s.s.) driven by repeated elements and novel gene families across ecological guilds.</title>
        <authorList>
            <consortium name="Lawrence Berkeley National Laboratory"/>
            <person name="Harder C.B."/>
            <person name="Miyauchi S."/>
            <person name="Viragh M."/>
            <person name="Kuo A."/>
            <person name="Thoen E."/>
            <person name="Andreopoulos B."/>
            <person name="Lu D."/>
            <person name="Skrede I."/>
            <person name="Drula E."/>
            <person name="Henrissat B."/>
            <person name="Morin E."/>
            <person name="Kohler A."/>
            <person name="Barry K."/>
            <person name="LaButti K."/>
            <person name="Morin E."/>
            <person name="Salamov A."/>
            <person name="Lipzen A."/>
            <person name="Mereny Z."/>
            <person name="Hegedus B."/>
            <person name="Baldrian P."/>
            <person name="Stursova M."/>
            <person name="Weitz H."/>
            <person name="Taylor A."/>
            <person name="Grigoriev I.V."/>
            <person name="Nagy L.G."/>
            <person name="Martin F."/>
            <person name="Kauserud H."/>
        </authorList>
    </citation>
    <scope>NUCLEOTIDE SEQUENCE</scope>
    <source>
        <strain evidence="1">CBHHK182m</strain>
    </source>
</reference>
<keyword evidence="2" id="KW-1185">Reference proteome</keyword>
<dbReference type="EMBL" id="JARKIB010000149">
    <property type="protein sequence ID" value="KAJ7731870.1"/>
    <property type="molecule type" value="Genomic_DNA"/>
</dbReference>
<proteinExistence type="predicted"/>